<keyword evidence="4" id="KW-1185">Reference proteome</keyword>
<name>D8TZZ3_VOLCA</name>
<feature type="compositionally biased region" description="Gly residues" evidence="1">
    <location>
        <begin position="1017"/>
        <end position="1032"/>
    </location>
</feature>
<feature type="compositionally biased region" description="Polar residues" evidence="1">
    <location>
        <begin position="1059"/>
        <end position="1071"/>
    </location>
</feature>
<feature type="signal peptide" evidence="2">
    <location>
        <begin position="1"/>
        <end position="20"/>
    </location>
</feature>
<evidence type="ECO:0000256" key="2">
    <source>
        <dbReference type="SAM" id="SignalP"/>
    </source>
</evidence>
<feature type="region of interest" description="Disordered" evidence="1">
    <location>
        <begin position="1173"/>
        <end position="1193"/>
    </location>
</feature>
<organism evidence="4">
    <name type="scientific">Volvox carteri f. nagariensis</name>
    <dbReference type="NCBI Taxonomy" id="3068"/>
    <lineage>
        <taxon>Eukaryota</taxon>
        <taxon>Viridiplantae</taxon>
        <taxon>Chlorophyta</taxon>
        <taxon>core chlorophytes</taxon>
        <taxon>Chlorophyceae</taxon>
        <taxon>CS clade</taxon>
        <taxon>Chlamydomonadales</taxon>
        <taxon>Volvocaceae</taxon>
        <taxon>Volvox</taxon>
    </lineage>
</organism>
<evidence type="ECO:0000313" key="3">
    <source>
        <dbReference type="EMBL" id="EFJ47017.1"/>
    </source>
</evidence>
<dbReference type="KEGG" id="vcn:VOLCADRAFT_92557"/>
<evidence type="ECO:0000313" key="4">
    <source>
        <dbReference type="Proteomes" id="UP000001058"/>
    </source>
</evidence>
<gene>
    <name evidence="3" type="ORF">VOLCADRAFT_92557</name>
</gene>
<dbReference type="AlphaFoldDB" id="D8TZZ3"/>
<feature type="region of interest" description="Disordered" evidence="1">
    <location>
        <begin position="849"/>
        <end position="869"/>
    </location>
</feature>
<feature type="chain" id="PRO_5003124055" evidence="2">
    <location>
        <begin position="21"/>
        <end position="1193"/>
    </location>
</feature>
<dbReference type="Proteomes" id="UP000001058">
    <property type="component" value="Unassembled WGS sequence"/>
</dbReference>
<evidence type="ECO:0000256" key="1">
    <source>
        <dbReference type="SAM" id="MobiDB-lite"/>
    </source>
</evidence>
<feature type="region of interest" description="Disordered" evidence="1">
    <location>
        <begin position="283"/>
        <end position="310"/>
    </location>
</feature>
<feature type="region of interest" description="Disordered" evidence="1">
    <location>
        <begin position="942"/>
        <end position="1074"/>
    </location>
</feature>
<reference evidence="3 4" key="1">
    <citation type="journal article" date="2010" name="Science">
        <title>Genomic analysis of organismal complexity in the multicellular green alga Volvox carteri.</title>
        <authorList>
            <person name="Prochnik S.E."/>
            <person name="Umen J."/>
            <person name="Nedelcu A.M."/>
            <person name="Hallmann A."/>
            <person name="Miller S.M."/>
            <person name="Nishii I."/>
            <person name="Ferris P."/>
            <person name="Kuo A."/>
            <person name="Mitros T."/>
            <person name="Fritz-Laylin L.K."/>
            <person name="Hellsten U."/>
            <person name="Chapman J."/>
            <person name="Simakov O."/>
            <person name="Rensing S.A."/>
            <person name="Terry A."/>
            <person name="Pangilinan J."/>
            <person name="Kapitonov V."/>
            <person name="Jurka J."/>
            <person name="Salamov A."/>
            <person name="Shapiro H."/>
            <person name="Schmutz J."/>
            <person name="Grimwood J."/>
            <person name="Lindquist E."/>
            <person name="Lucas S."/>
            <person name="Grigoriev I.V."/>
            <person name="Schmitt R."/>
            <person name="Kirk D."/>
            <person name="Rokhsar D.S."/>
        </authorList>
    </citation>
    <scope>NUCLEOTIDE SEQUENCE [LARGE SCALE GENOMIC DNA]</scope>
    <source>
        <strain evidence="4">f. Nagariensis / Eve</strain>
    </source>
</reference>
<feature type="compositionally biased region" description="Gly residues" evidence="1">
    <location>
        <begin position="1180"/>
        <end position="1193"/>
    </location>
</feature>
<dbReference type="GeneID" id="9615996"/>
<feature type="region of interest" description="Disordered" evidence="1">
    <location>
        <begin position="775"/>
        <end position="800"/>
    </location>
</feature>
<protein>
    <submittedName>
        <fullName evidence="3">Uncharacterized protein</fullName>
    </submittedName>
</protein>
<feature type="compositionally biased region" description="Low complexity" evidence="1">
    <location>
        <begin position="1000"/>
        <end position="1012"/>
    </location>
</feature>
<accession>D8TZZ3</accession>
<feature type="compositionally biased region" description="Polar residues" evidence="1">
    <location>
        <begin position="775"/>
        <end position="797"/>
    </location>
</feature>
<dbReference type="InParanoid" id="D8TZZ3"/>
<dbReference type="RefSeq" id="XP_002951912.1">
    <property type="nucleotide sequence ID" value="XM_002951866.1"/>
</dbReference>
<feature type="compositionally biased region" description="Pro residues" evidence="1">
    <location>
        <begin position="285"/>
        <end position="298"/>
    </location>
</feature>
<keyword evidence="2" id="KW-0732">Signal</keyword>
<proteinExistence type="predicted"/>
<sequence length="1193" mass="117219">MVVVVVVVAMVVVVVVVVPSDNMVAPSAGCTAGQLCQFLGPPPAAFTKPVPLPLLSPLLALINGAPQALSSTTSTTSTTTSAVAVTNLSLAASSSVPLITSTASTATLPSTNTPLTISSSLPASLSSMPSSNGGGGTTTAAGITAVLDSRSVMDIRNVAASCGFSSRVLADMIRPDGRGLQRHADPRVIERVGLHMVNQGFTTAQVYRFLLPNGGCEYGQLDPPTAAAVRAVLLAAGFSIADLKTLLTNNGTTITTTASAATLAAVAYTLAASGATADQIRHLLRPPPGAVPAPPPQSPKSGGGGGSSPAAAAAAAADSVSSLAVAILKGLMSAGYEDHQLDLILRKDGTALRADVGPLRLAQMVAALAAAEIPAATIRLFVRPLGGVQPAVALSLRAALEQCPGFDSERVQAAFSPELYELGPSVEPSTLADIANALSTAGVSADVIRQLLSLPPGLGSGFGPGTNISNLLTVASAAATAAAGGGEAATAAPAAAPAAEGSVAAAPSPGGYVTALRGCLFAARWAESLPNPADLMDMHDPAKVVVALADGGYPSEEIRAFVGTDPKLLTSPAFLRASGPMPPPGTAAGSTAAGAAGAGGSGSGFVAAVLARGGGGGGVVNGSLGVGVVGGGMSSAMRMSDPGFSRNVNKLRQNANHRLALLSNAVPGSGSGASPVRFTTDGAPPRIPEQPTAAPPAFPDFEYRLGGGGEGTASAAAAGVEPAVALSVMVVPLTAEQLLAWMAGVRQLVPMALPPAVAGVEVEVEVAGVEAPSQPQLPTVEHSTLTSTNTPRATNNDPFLRRSLDPGYLRALPAGYARAWGDTSYSRTGSGSLLEGRTPAPLVYRSLPHRANPSATAAKAGSPRETLPPWPLQRAFVHPHPASPSSMSYTAAAAAAPLTSYGRLVVELPGSPSGAPSSPGQYGFRSAAAATATGAVGAVGGGGGGGGAAPGTASSSSLPGLSPNGPVRSMAVSGDGSGRGFSQPPSPSRHSANSGAVHVGPSTPRRPSSSGTIVTAAGGGGRSGGGGGGGGEAESLGTRLPALRRTASTDKLGVAVSSPVASRTTPETSPTGAVATAAPLSPEALFVRLLAELLRWLEAPLADDTSSSSFWTSDGFGTFRKGCTTAAAGSGGGGGGVGGSGGCGGGWQSWLAAQKVRLATQFAQLETTVAAAAQQQQEPGKGGGGGGGPVRIA</sequence>
<dbReference type="EMBL" id="GL378347">
    <property type="protein sequence ID" value="EFJ47017.1"/>
    <property type="molecule type" value="Genomic_DNA"/>
</dbReference>
<feature type="compositionally biased region" description="Low complexity" evidence="1">
    <location>
        <begin position="950"/>
        <end position="963"/>
    </location>
</feature>